<reference evidence="3 4" key="1">
    <citation type="submission" date="2014-03" db="EMBL/GenBank/DDBJ databases">
        <title>Genome sequence of Clostridium litorale W6, DSM 5388.</title>
        <authorList>
            <person name="Poehlein A."/>
            <person name="Jagirdar A."/>
            <person name="Khonsari B."/>
            <person name="Chibani C.M."/>
            <person name="Gutierrez Gutierrez D.A."/>
            <person name="Davydova E."/>
            <person name="Alghaithi H.S."/>
            <person name="Nair K.P."/>
            <person name="Dhamotharan K."/>
            <person name="Chandran L."/>
            <person name="G W."/>
            <person name="Daniel R."/>
        </authorList>
    </citation>
    <scope>NUCLEOTIDE SEQUENCE [LARGE SCALE GENOMIC DNA]</scope>
    <source>
        <strain evidence="3 4">W6</strain>
    </source>
</reference>
<dbReference type="STRING" id="1121324.CLIT_23c04610"/>
<accession>A0A069RBQ2</accession>
<dbReference type="Proteomes" id="UP000027946">
    <property type="component" value="Unassembled WGS sequence"/>
</dbReference>
<dbReference type="AlphaFoldDB" id="A0A069RBQ2"/>
<evidence type="ECO:0000256" key="1">
    <source>
        <dbReference type="ARBA" id="ARBA00022829"/>
    </source>
</evidence>
<evidence type="ECO:0000256" key="2">
    <source>
        <dbReference type="ARBA" id="ARBA00044777"/>
    </source>
</evidence>
<dbReference type="PANTHER" id="PTHR33969:SF2">
    <property type="entry name" value="SEGREGATION AND CONDENSATION PROTEIN A"/>
    <property type="match status" value="1"/>
</dbReference>
<dbReference type="EMBL" id="JJMM01000026">
    <property type="protein sequence ID" value="KDR94188.1"/>
    <property type="molecule type" value="Genomic_DNA"/>
</dbReference>
<organism evidence="3 4">
    <name type="scientific">Peptoclostridium litorale DSM 5388</name>
    <dbReference type="NCBI Taxonomy" id="1121324"/>
    <lineage>
        <taxon>Bacteria</taxon>
        <taxon>Bacillati</taxon>
        <taxon>Bacillota</taxon>
        <taxon>Clostridia</taxon>
        <taxon>Peptostreptococcales</taxon>
        <taxon>Peptoclostridiaceae</taxon>
        <taxon>Peptoclostridium</taxon>
    </lineage>
</organism>
<keyword evidence="1" id="KW-0159">Chromosome partition</keyword>
<keyword evidence="4" id="KW-1185">Reference proteome</keyword>
<sequence length="238" mass="28116">MNINFHLKVYEGPLEFLYDLIKKEKIDIYDVPIFEITNQFLEYIEKAREFDLELASEFILMAAQLLEIKSKYLLYTKEDEEIEEDPRIPLAEKLAVYKKFKKASHFLRDRASSSGEVFMRKKEEILVEEEFDLTALTVEMMLKSILEILKYEETEARLIEKTYKKKMYSIEEKADIIAREISSEKEIPLSSFVYSLDIEETIVTFLCALEMVRKGKARLYQEGFAMPIFIRGVDEYGE</sequence>
<evidence type="ECO:0000313" key="3">
    <source>
        <dbReference type="EMBL" id="KDR94188.1"/>
    </source>
</evidence>
<gene>
    <name evidence="3" type="primary">scpA</name>
    <name evidence="3" type="ORF">CLIT_23c04610</name>
</gene>
<name>A0A069RBQ2_PEPLI</name>
<dbReference type="GO" id="GO:0007059">
    <property type="term" value="P:chromosome segregation"/>
    <property type="evidence" value="ECO:0007669"/>
    <property type="project" value="UniProtKB-KW"/>
</dbReference>
<dbReference type="Gene3D" id="6.10.250.2410">
    <property type="match status" value="1"/>
</dbReference>
<dbReference type="RefSeq" id="WP_038268166.1">
    <property type="nucleotide sequence ID" value="NZ_JJMM01000026.1"/>
</dbReference>
<dbReference type="Pfam" id="PF02616">
    <property type="entry name" value="SMC_ScpA"/>
    <property type="match status" value="1"/>
</dbReference>
<dbReference type="eggNOG" id="COG1354">
    <property type="taxonomic scope" value="Bacteria"/>
</dbReference>
<dbReference type="PANTHER" id="PTHR33969">
    <property type="entry name" value="SEGREGATION AND CONDENSATION PROTEIN A"/>
    <property type="match status" value="1"/>
</dbReference>
<proteinExistence type="predicted"/>
<evidence type="ECO:0000313" key="4">
    <source>
        <dbReference type="Proteomes" id="UP000027946"/>
    </source>
</evidence>
<dbReference type="InterPro" id="IPR003768">
    <property type="entry name" value="ScpA"/>
</dbReference>
<comment type="caution">
    <text evidence="3">The sequence shown here is derived from an EMBL/GenBank/DDBJ whole genome shotgun (WGS) entry which is preliminary data.</text>
</comment>
<protein>
    <recommendedName>
        <fullName evidence="2">Segregation and condensation protein A</fullName>
    </recommendedName>
</protein>